<dbReference type="EMBL" id="JAATIP010000218">
    <property type="protein sequence ID" value="KAF4359209.1"/>
    <property type="molecule type" value="Genomic_DNA"/>
</dbReference>
<feature type="transmembrane region" description="Helical" evidence="1">
    <location>
        <begin position="82"/>
        <end position="101"/>
    </location>
</feature>
<gene>
    <name evidence="2" type="ORF">F8388_005318</name>
    <name evidence="3" type="ORF">G4B88_004671</name>
</gene>
<keyword evidence="1" id="KW-0472">Membrane</keyword>
<evidence type="ECO:0000313" key="2">
    <source>
        <dbReference type="EMBL" id="KAF4359209.1"/>
    </source>
</evidence>
<dbReference type="Proteomes" id="UP000583929">
    <property type="component" value="Unassembled WGS sequence"/>
</dbReference>
<name>A0A7J6ENA3_CANSA</name>
<keyword evidence="1" id="KW-0812">Transmembrane</keyword>
<keyword evidence="1" id="KW-1133">Transmembrane helix</keyword>
<organism evidence="2 4">
    <name type="scientific">Cannabis sativa</name>
    <name type="common">Hemp</name>
    <name type="synonym">Marijuana</name>
    <dbReference type="NCBI Taxonomy" id="3483"/>
    <lineage>
        <taxon>Eukaryota</taxon>
        <taxon>Viridiplantae</taxon>
        <taxon>Streptophyta</taxon>
        <taxon>Embryophyta</taxon>
        <taxon>Tracheophyta</taxon>
        <taxon>Spermatophyta</taxon>
        <taxon>Magnoliopsida</taxon>
        <taxon>eudicotyledons</taxon>
        <taxon>Gunneridae</taxon>
        <taxon>Pentapetalae</taxon>
        <taxon>rosids</taxon>
        <taxon>fabids</taxon>
        <taxon>Rosales</taxon>
        <taxon>Cannabaceae</taxon>
        <taxon>Cannabis</taxon>
    </lineage>
</organism>
<dbReference type="Proteomes" id="UP000525078">
    <property type="component" value="Unassembled WGS sequence"/>
</dbReference>
<feature type="transmembrane region" description="Helical" evidence="1">
    <location>
        <begin position="107"/>
        <end position="135"/>
    </location>
</feature>
<dbReference type="EMBL" id="JAATIQ010000165">
    <property type="protein sequence ID" value="KAF4374920.1"/>
    <property type="molecule type" value="Genomic_DNA"/>
</dbReference>
<evidence type="ECO:0000256" key="1">
    <source>
        <dbReference type="SAM" id="Phobius"/>
    </source>
</evidence>
<sequence>MNELKSSLASNSTSQLNILRHDRNSLSVDSTEISVFKKTDQVSFGSFLKSRHSTGLESKIGLEILSDFSNQSLEWKLADQKLGAFLATVPGLNLCGFFTPPVAGADFLAALVASCFLGAFPPVDFLAVCLVRAIVEMKLREKKRCLFLGKIGSENDNPIHNWIQTQFYKQDKIQQILSSLASDSTSQLNILRHDRNSLSVDRTEISVFEETDQVSFGSFLKSRHSAGLESKIGLEILSDFSHQSLEWKLADQKLGALLATVPGLNLCGFFTPPVAGADFLAALVASCFLGAFPPVDFLAVCLVRAIEEMKLREKKSCLFLGKIDSENGFGVKYGI</sequence>
<accession>A0A7J6ENA3</accession>
<proteinExistence type="predicted"/>
<feature type="transmembrane region" description="Helical" evidence="1">
    <location>
        <begin position="254"/>
        <end position="273"/>
    </location>
</feature>
<comment type="caution">
    <text evidence="2">The sequence shown here is derived from an EMBL/GenBank/DDBJ whole genome shotgun (WGS) entry which is preliminary data.</text>
</comment>
<keyword evidence="5" id="KW-1185">Reference proteome</keyword>
<protein>
    <submittedName>
        <fullName evidence="2">Uncharacterized protein</fullName>
    </submittedName>
</protein>
<reference evidence="4 5" key="1">
    <citation type="journal article" date="2020" name="bioRxiv">
        <title>Sequence and annotation of 42 cannabis genomes reveals extensive copy number variation in cannabinoid synthesis and pathogen resistance genes.</title>
        <authorList>
            <person name="Mckernan K.J."/>
            <person name="Helbert Y."/>
            <person name="Kane L.T."/>
            <person name="Ebling H."/>
            <person name="Zhang L."/>
            <person name="Liu B."/>
            <person name="Eaton Z."/>
            <person name="Mclaughlin S."/>
            <person name="Kingan S."/>
            <person name="Baybayan P."/>
            <person name="Concepcion G."/>
            <person name="Jordan M."/>
            <person name="Riva A."/>
            <person name="Barbazuk W."/>
            <person name="Harkins T."/>
        </authorList>
    </citation>
    <scope>NUCLEOTIDE SEQUENCE [LARGE SCALE GENOMIC DNA]</scope>
    <source>
        <strain evidence="4 5">cv. Jamaican Lion 4</strain>
        <strain evidence="3">Father</strain>
        <strain evidence="2">Mother</strain>
        <tissue evidence="2">Leaf</tissue>
    </source>
</reference>
<feature type="transmembrane region" description="Helical" evidence="1">
    <location>
        <begin position="279"/>
        <end position="306"/>
    </location>
</feature>
<dbReference type="AlphaFoldDB" id="A0A7J6ENA3"/>
<evidence type="ECO:0000313" key="4">
    <source>
        <dbReference type="Proteomes" id="UP000525078"/>
    </source>
</evidence>
<evidence type="ECO:0000313" key="5">
    <source>
        <dbReference type="Proteomes" id="UP000583929"/>
    </source>
</evidence>
<evidence type="ECO:0000313" key="3">
    <source>
        <dbReference type="EMBL" id="KAF4374920.1"/>
    </source>
</evidence>